<feature type="compositionally biased region" description="Polar residues" evidence="1">
    <location>
        <begin position="772"/>
        <end position="798"/>
    </location>
</feature>
<dbReference type="PANTHER" id="PTHR13384">
    <property type="entry name" value="G PATCH DOMAIN-CONTAINING PROTEIN 1"/>
    <property type="match status" value="1"/>
</dbReference>
<dbReference type="EMBL" id="LUCH01002658">
    <property type="protein sequence ID" value="KAF5401167.1"/>
    <property type="molecule type" value="Genomic_DNA"/>
</dbReference>
<feature type="compositionally biased region" description="Basic and acidic residues" evidence="1">
    <location>
        <begin position="35"/>
        <end position="46"/>
    </location>
</feature>
<dbReference type="PANTHER" id="PTHR13384:SF19">
    <property type="entry name" value="G PATCH DOMAIN-CONTAINING PROTEIN 1"/>
    <property type="match status" value="1"/>
</dbReference>
<organism evidence="3 4">
    <name type="scientific">Paragonimus heterotremus</name>
    <dbReference type="NCBI Taxonomy" id="100268"/>
    <lineage>
        <taxon>Eukaryota</taxon>
        <taxon>Metazoa</taxon>
        <taxon>Spiralia</taxon>
        <taxon>Lophotrochozoa</taxon>
        <taxon>Platyhelminthes</taxon>
        <taxon>Trematoda</taxon>
        <taxon>Digenea</taxon>
        <taxon>Plagiorchiida</taxon>
        <taxon>Troglotremata</taxon>
        <taxon>Troglotrematidae</taxon>
        <taxon>Paragonimus</taxon>
    </lineage>
</organism>
<dbReference type="Proteomes" id="UP000748531">
    <property type="component" value="Unassembled WGS sequence"/>
</dbReference>
<feature type="region of interest" description="Disordered" evidence="1">
    <location>
        <begin position="254"/>
        <end position="347"/>
    </location>
</feature>
<evidence type="ECO:0000256" key="1">
    <source>
        <dbReference type="SAM" id="MobiDB-lite"/>
    </source>
</evidence>
<dbReference type="GO" id="GO:0005634">
    <property type="term" value="C:nucleus"/>
    <property type="evidence" value="ECO:0007669"/>
    <property type="project" value="TreeGrafter"/>
</dbReference>
<feature type="compositionally biased region" description="Low complexity" evidence="1">
    <location>
        <begin position="1025"/>
        <end position="1037"/>
    </location>
</feature>
<evidence type="ECO:0000313" key="3">
    <source>
        <dbReference type="EMBL" id="KAF5401167.1"/>
    </source>
</evidence>
<dbReference type="AlphaFoldDB" id="A0A8J4WZZ8"/>
<feature type="compositionally biased region" description="Acidic residues" evidence="1">
    <location>
        <begin position="835"/>
        <end position="848"/>
    </location>
</feature>
<protein>
    <recommendedName>
        <fullName evidence="2">G patch domain-containing protein</fullName>
    </recommendedName>
</protein>
<feature type="compositionally biased region" description="Polar residues" evidence="1">
    <location>
        <begin position="724"/>
        <end position="736"/>
    </location>
</feature>
<feature type="region of interest" description="Disordered" evidence="1">
    <location>
        <begin position="895"/>
        <end position="1037"/>
    </location>
</feature>
<feature type="compositionally biased region" description="Basic and acidic residues" evidence="1">
    <location>
        <begin position="917"/>
        <end position="933"/>
    </location>
</feature>
<dbReference type="GO" id="GO:0003723">
    <property type="term" value="F:RNA binding"/>
    <property type="evidence" value="ECO:0007669"/>
    <property type="project" value="TreeGrafter"/>
</dbReference>
<feature type="compositionally biased region" description="Basic residues" evidence="1">
    <location>
        <begin position="665"/>
        <end position="674"/>
    </location>
</feature>
<dbReference type="GO" id="GO:0006397">
    <property type="term" value="P:mRNA processing"/>
    <property type="evidence" value="ECO:0007669"/>
    <property type="project" value="InterPro"/>
</dbReference>
<feature type="region of interest" description="Disordered" evidence="1">
    <location>
        <begin position="697"/>
        <end position="753"/>
    </location>
</feature>
<sequence>MASWNEGEEGDNWVTYGTAFSDDETGFKPRSFQSSRRERQRDQKEQVVLRPEDFMDEEDFGEFGIAPRRIRMAHTFDDTHVRDTLKVALGGQSVIPGASSIIKDLIVPCKGPLADRLLRKLGWKERLSTHTDDLLEFEDGVEHSETTCPTLSRKAEESSIPFYTKISFEAKANTFGLGYCGLNPDVAMGRRPQINTSVRHPEESAAALAQRQGSLPVGFNPCGGGPTRAGIRGQAFGVGALETDDTDVYTSDQLADYDWEIGGPNSDVDDDDADNEEAEIEAARLGRWSSTSERQKGRKSSTNQQKTFDGWTAPSQCRDTRQSMDGSNSSNIPGFVPSSANGPAELPPGTAQTVRIPPGYMPVFNPQCVRDPSANPVQAELPVLTKTHQSRSSHQLNAVSRSGILEGGSAGSIFDLVNPIEQLRMDGAAAGLPVPPRSDSTAVVPATSISTNSTPLSMASSMFPKTEALLKPFKVDPEKQARFEAFQVLIRRGFTPELAYTRCSGGVDLSGEDRDRELNAFNAILHAAKLPTATPVPTADSGTSNATGSQPPSIVLARGTPLTTQLPAHKQQLVASLLSSRFRSAGCMDISKELSEKEEKAFRAKVENLETVEPRDRAVATEHYGALTRRRLTWHPDNILCKRINVPNPYPDSTFVGCPDERRPRNPFRRRGLGRRKEGDTSGEFSLFDLLDVNRGVEANDSDEDEEDVHIGESVVTREPETELSLSNPQTDSNAEAPTRDQSKMLPSRVNNPNPRGAALFACLFEAAEAANSQPSEPKLSDASQNTTSSGQESTTLGPRQIGPSLPIQTDGSERADDAPDDRPSMDLFKSIFASDEELSPSESDDQEQTSVTEQMSNKLPSQLSPATNNQAIVDNSWIPESDRTSFFARLFQPTGDMDAPLSDLSRITSQPLKQVCDQDGKPESGELTHEPDPTFLHGPALPPDFDNHPASSVAAPTSADETTSILLPVSDKSHNERLQWTDAKFVPSSEKKRKHKLKHTKQSKRHRKHKHSNSRSRKKETSSPKRSSSSSTDSSD</sequence>
<dbReference type="Pfam" id="PF07713">
    <property type="entry name" value="DUF1604"/>
    <property type="match status" value="1"/>
</dbReference>
<feature type="compositionally biased region" description="Polar residues" evidence="1">
    <location>
        <begin position="300"/>
        <end position="332"/>
    </location>
</feature>
<feature type="compositionally biased region" description="Acidic residues" evidence="1">
    <location>
        <begin position="1"/>
        <end position="11"/>
    </location>
</feature>
<evidence type="ECO:0000259" key="2">
    <source>
        <dbReference type="Pfam" id="PF07713"/>
    </source>
</evidence>
<feature type="compositionally biased region" description="Acidic residues" evidence="1">
    <location>
        <begin position="267"/>
        <end position="280"/>
    </location>
</feature>
<evidence type="ECO:0000313" key="4">
    <source>
        <dbReference type="Proteomes" id="UP000748531"/>
    </source>
</evidence>
<comment type="caution">
    <text evidence="3">The sequence shown here is derived from an EMBL/GenBank/DDBJ whole genome shotgun (WGS) entry which is preliminary data.</text>
</comment>
<dbReference type="InterPro" id="IPR011666">
    <property type="entry name" value="DUF1604"/>
</dbReference>
<feature type="region of interest" description="Disordered" evidence="1">
    <location>
        <begin position="1"/>
        <end position="46"/>
    </location>
</feature>
<feature type="compositionally biased region" description="Polar residues" evidence="1">
    <location>
        <begin position="849"/>
        <end position="874"/>
    </location>
</feature>
<proteinExistence type="predicted"/>
<feature type="domain" description="G patch" evidence="2">
    <location>
        <begin position="24"/>
        <end position="75"/>
    </location>
</feature>
<feature type="compositionally biased region" description="Basic and acidic residues" evidence="1">
    <location>
        <begin position="812"/>
        <end position="825"/>
    </location>
</feature>
<accession>A0A8J4WZZ8</accession>
<feature type="compositionally biased region" description="Basic residues" evidence="1">
    <location>
        <begin position="992"/>
        <end position="1019"/>
    </location>
</feature>
<name>A0A8J4WZZ8_9TREM</name>
<keyword evidence="4" id="KW-1185">Reference proteome</keyword>
<feature type="region of interest" description="Disordered" evidence="1">
    <location>
        <begin position="655"/>
        <end position="680"/>
    </location>
</feature>
<gene>
    <name evidence="3" type="ORF">PHET_05144</name>
</gene>
<feature type="region of interest" description="Disordered" evidence="1">
    <location>
        <begin position="772"/>
        <end position="877"/>
    </location>
</feature>
<dbReference type="OrthoDB" id="20507at2759"/>
<reference evidence="3" key="1">
    <citation type="submission" date="2019-05" db="EMBL/GenBank/DDBJ databases">
        <title>Annotation for the trematode Paragonimus heterotremus.</title>
        <authorList>
            <person name="Choi Y.-J."/>
        </authorList>
    </citation>
    <scope>NUCLEOTIDE SEQUENCE</scope>
    <source>
        <strain evidence="3">LC</strain>
    </source>
</reference>